<feature type="domain" description="PAS" evidence="11">
    <location>
        <begin position="118"/>
        <end position="190"/>
    </location>
</feature>
<comment type="catalytic activity">
    <reaction evidence="1">
        <text>ATP + protein L-histidine = ADP + protein N-phospho-L-histidine.</text>
        <dbReference type="EC" id="2.7.13.3"/>
    </reaction>
</comment>
<keyword evidence="9" id="KW-0472">Membrane</keyword>
<dbReference type="CDD" id="cd00130">
    <property type="entry name" value="PAS"/>
    <property type="match status" value="4"/>
</dbReference>
<dbReference type="InterPro" id="IPR000700">
    <property type="entry name" value="PAS-assoc_C"/>
</dbReference>
<dbReference type="PROSITE" id="PS50112">
    <property type="entry name" value="PAS"/>
    <property type="match status" value="4"/>
</dbReference>
<dbReference type="EC" id="2.7.13.3" evidence="2"/>
<feature type="domain" description="PAS" evidence="11">
    <location>
        <begin position="375"/>
        <end position="448"/>
    </location>
</feature>
<keyword evidence="5" id="KW-0547">Nucleotide-binding</keyword>
<dbReference type="AlphaFoldDB" id="A0A485LXT0"/>
<dbReference type="InterPro" id="IPR000014">
    <property type="entry name" value="PAS"/>
</dbReference>
<name>A0A485LXT0_9ZZZZ</name>
<dbReference type="Pfam" id="PF07730">
    <property type="entry name" value="HisKA_3"/>
    <property type="match status" value="1"/>
</dbReference>
<feature type="domain" description="PAC" evidence="12">
    <location>
        <begin position="457"/>
        <end position="509"/>
    </location>
</feature>
<keyword evidence="9" id="KW-0812">Transmembrane</keyword>
<dbReference type="PROSITE" id="PS50109">
    <property type="entry name" value="HIS_KIN"/>
    <property type="match status" value="1"/>
</dbReference>
<sequence>MQAEPFFRKNVDSHNGTGKHAGFKGTAGSGDVRSHRQQRSRRLQKFVIPGCFALLIVLVWLNELLDIPHFLFDIPGTAGNWPEAVVETLFILAAALVLWISAHSDLIARSREKRLQERQKIFSNILFRESPTYFLATNPDGTIIAANNALLNKTGRTLDEVVGQDALPLFFPAREHEAITRELTDFVQRGKSRPLISHIITKTGEECIVQWEVMVSYRENGAVDFICGAGNDITAQKRAESALRLSEERYRSFVQNLQGIAYRLDMNLRPVFIHGNVEKLTGYREDEFLNGMVRWKGFIFSEDIPSLRANIDRARTIPNYTGENTYRIIRKDGTLCWIREYLSSVCGEDGLPAAIQGIVYDITAEKQAEESLRASDARYRLLAENMRDVIWAVDMDLRYTYISPSVEKARGYTVEEAMNLPLEKFFTRSSYRELKKTLARITDALDRKRSDSDGVTQTLELEMVCKDGSHIWVEITASLIHDSRGRPAGFVGMTRDITERKRAEEALRQSEETYRAIFTNTGTAMVIIEEDTTISLANSEFEHLSGYSREDIEGKMSWTEFVLQEDIYRMMKYHVVRRMQGGTAPRNYDLRFKDRHGRLKDLHVTATLLPGTRKSLISLLDITETKKASEELKISQEQLRNLHKHSQDVRERERTRIAREIHDELGQVLTALKMDLSYLAKKLPPEPSSLRTKVDHMLTFVDKTIQSVKRITMDLRPGLLDHLGLVAAMEWQADEFQGRTGIRCSLMVEPDDIILRPDQATSVFRIFQEALTNVARHSQATDVRTSLIAKEGILEMTVRDNGIGITEEQIQSAKSYGLMGIKERAYFCGGRADISGKKGEGTTVVISIPFDDVRVHDDTSACG</sequence>
<evidence type="ECO:0000256" key="4">
    <source>
        <dbReference type="ARBA" id="ARBA00022679"/>
    </source>
</evidence>
<dbReference type="Pfam" id="PF08447">
    <property type="entry name" value="PAS_3"/>
    <property type="match status" value="1"/>
</dbReference>
<dbReference type="Pfam" id="PF08448">
    <property type="entry name" value="PAS_4"/>
    <property type="match status" value="1"/>
</dbReference>
<dbReference type="InterPro" id="IPR011712">
    <property type="entry name" value="Sig_transdc_His_kin_sub3_dim/P"/>
</dbReference>
<feature type="domain" description="PAS" evidence="11">
    <location>
        <begin position="246"/>
        <end position="314"/>
    </location>
</feature>
<accession>A0A485LXT0</accession>
<keyword evidence="4 13" id="KW-0808">Transferase</keyword>
<evidence type="ECO:0000256" key="7">
    <source>
        <dbReference type="ARBA" id="ARBA00022840"/>
    </source>
</evidence>
<dbReference type="PANTHER" id="PTHR24421:SF10">
    <property type="entry name" value="NITRATE_NITRITE SENSOR PROTEIN NARQ"/>
    <property type="match status" value="1"/>
</dbReference>
<feature type="transmembrane region" description="Helical" evidence="9">
    <location>
        <begin position="43"/>
        <end position="61"/>
    </location>
</feature>
<feature type="domain" description="PAC" evidence="12">
    <location>
        <begin position="193"/>
        <end position="245"/>
    </location>
</feature>
<evidence type="ECO:0000256" key="3">
    <source>
        <dbReference type="ARBA" id="ARBA00022553"/>
    </source>
</evidence>
<evidence type="ECO:0000313" key="13">
    <source>
        <dbReference type="EMBL" id="VFU13541.1"/>
    </source>
</evidence>
<dbReference type="SUPFAM" id="SSF55874">
    <property type="entry name" value="ATPase domain of HSP90 chaperone/DNA topoisomerase II/histidine kinase"/>
    <property type="match status" value="1"/>
</dbReference>
<keyword evidence="7" id="KW-0067">ATP-binding</keyword>
<keyword evidence="3" id="KW-0597">Phosphoprotein</keyword>
<dbReference type="Pfam" id="PF00989">
    <property type="entry name" value="PAS"/>
    <property type="match status" value="2"/>
</dbReference>
<dbReference type="Gene3D" id="1.20.5.1930">
    <property type="match status" value="1"/>
</dbReference>
<evidence type="ECO:0000259" key="12">
    <source>
        <dbReference type="PROSITE" id="PS50113"/>
    </source>
</evidence>
<feature type="domain" description="Histidine kinase" evidence="10">
    <location>
        <begin position="660"/>
        <end position="852"/>
    </location>
</feature>
<dbReference type="Gene3D" id="3.30.565.10">
    <property type="entry name" value="Histidine kinase-like ATPase, C-terminal domain"/>
    <property type="match status" value="1"/>
</dbReference>
<dbReference type="GO" id="GO:0046983">
    <property type="term" value="F:protein dimerization activity"/>
    <property type="evidence" value="ECO:0007669"/>
    <property type="project" value="InterPro"/>
</dbReference>
<dbReference type="CDD" id="cd16917">
    <property type="entry name" value="HATPase_UhpB-NarQ-NarX-like"/>
    <property type="match status" value="1"/>
</dbReference>
<evidence type="ECO:0000259" key="11">
    <source>
        <dbReference type="PROSITE" id="PS50112"/>
    </source>
</evidence>
<dbReference type="SUPFAM" id="SSF55785">
    <property type="entry name" value="PYP-like sensor domain (PAS domain)"/>
    <property type="match status" value="4"/>
</dbReference>
<dbReference type="InterPro" id="IPR001610">
    <property type="entry name" value="PAC"/>
</dbReference>
<dbReference type="SMART" id="SM00387">
    <property type="entry name" value="HATPase_c"/>
    <property type="match status" value="1"/>
</dbReference>
<evidence type="ECO:0000256" key="6">
    <source>
        <dbReference type="ARBA" id="ARBA00022777"/>
    </source>
</evidence>
<keyword evidence="6 13" id="KW-0418">Kinase</keyword>
<dbReference type="NCBIfam" id="TIGR00229">
    <property type="entry name" value="sensory_box"/>
    <property type="match status" value="4"/>
</dbReference>
<evidence type="ECO:0000256" key="9">
    <source>
        <dbReference type="SAM" id="Phobius"/>
    </source>
</evidence>
<feature type="compositionally biased region" description="Basic and acidic residues" evidence="8">
    <location>
        <begin position="1"/>
        <end position="12"/>
    </location>
</feature>
<dbReference type="Pfam" id="PF02518">
    <property type="entry name" value="HATPase_c"/>
    <property type="match status" value="1"/>
</dbReference>
<dbReference type="EMBL" id="CAADRM010000081">
    <property type="protein sequence ID" value="VFU13541.1"/>
    <property type="molecule type" value="Genomic_DNA"/>
</dbReference>
<dbReference type="GO" id="GO:0016020">
    <property type="term" value="C:membrane"/>
    <property type="evidence" value="ECO:0007669"/>
    <property type="project" value="InterPro"/>
</dbReference>
<dbReference type="InterPro" id="IPR050482">
    <property type="entry name" value="Sensor_HK_TwoCompSys"/>
</dbReference>
<dbReference type="SMART" id="SM00091">
    <property type="entry name" value="PAS"/>
    <property type="match status" value="4"/>
</dbReference>
<dbReference type="InterPro" id="IPR005467">
    <property type="entry name" value="His_kinase_dom"/>
</dbReference>
<evidence type="ECO:0000256" key="5">
    <source>
        <dbReference type="ARBA" id="ARBA00022741"/>
    </source>
</evidence>
<evidence type="ECO:0000256" key="1">
    <source>
        <dbReference type="ARBA" id="ARBA00000085"/>
    </source>
</evidence>
<dbReference type="GO" id="GO:0006355">
    <property type="term" value="P:regulation of DNA-templated transcription"/>
    <property type="evidence" value="ECO:0007669"/>
    <property type="project" value="InterPro"/>
</dbReference>
<dbReference type="PANTHER" id="PTHR24421">
    <property type="entry name" value="NITRATE/NITRITE SENSOR PROTEIN NARX-RELATED"/>
    <property type="match status" value="1"/>
</dbReference>
<dbReference type="GO" id="GO:0005524">
    <property type="term" value="F:ATP binding"/>
    <property type="evidence" value="ECO:0007669"/>
    <property type="project" value="UniProtKB-KW"/>
</dbReference>
<reference evidence="13" key="1">
    <citation type="submission" date="2019-03" db="EMBL/GenBank/DDBJ databases">
        <authorList>
            <person name="Hao L."/>
        </authorList>
    </citation>
    <scope>NUCLEOTIDE SEQUENCE</scope>
</reference>
<proteinExistence type="predicted"/>
<dbReference type="InterPro" id="IPR003594">
    <property type="entry name" value="HATPase_dom"/>
</dbReference>
<dbReference type="InterPro" id="IPR013656">
    <property type="entry name" value="PAS_4"/>
</dbReference>
<organism evidence="13">
    <name type="scientific">anaerobic digester metagenome</name>
    <dbReference type="NCBI Taxonomy" id="1263854"/>
    <lineage>
        <taxon>unclassified sequences</taxon>
        <taxon>metagenomes</taxon>
        <taxon>ecological metagenomes</taxon>
    </lineage>
</organism>
<keyword evidence="9" id="KW-1133">Transmembrane helix</keyword>
<dbReference type="Gene3D" id="3.30.450.20">
    <property type="entry name" value="PAS domain"/>
    <property type="match status" value="4"/>
</dbReference>
<evidence type="ECO:0000259" key="10">
    <source>
        <dbReference type="PROSITE" id="PS50109"/>
    </source>
</evidence>
<dbReference type="InterPro" id="IPR013767">
    <property type="entry name" value="PAS_fold"/>
</dbReference>
<dbReference type="InterPro" id="IPR035965">
    <property type="entry name" value="PAS-like_dom_sf"/>
</dbReference>
<feature type="domain" description="PAS" evidence="11">
    <location>
        <begin position="510"/>
        <end position="582"/>
    </location>
</feature>
<evidence type="ECO:0000256" key="2">
    <source>
        <dbReference type="ARBA" id="ARBA00012438"/>
    </source>
</evidence>
<gene>
    <name evidence="13" type="primary">liaS</name>
    <name evidence="13" type="ORF">SCFA_20011</name>
</gene>
<dbReference type="GO" id="GO:0000155">
    <property type="term" value="F:phosphorelay sensor kinase activity"/>
    <property type="evidence" value="ECO:0007669"/>
    <property type="project" value="InterPro"/>
</dbReference>
<feature type="domain" description="PAC" evidence="12">
    <location>
        <begin position="322"/>
        <end position="374"/>
    </location>
</feature>
<dbReference type="InterPro" id="IPR036890">
    <property type="entry name" value="HATPase_C_sf"/>
</dbReference>
<protein>
    <recommendedName>
        <fullName evidence="2">histidine kinase</fullName>
        <ecNumber evidence="2">2.7.13.3</ecNumber>
    </recommendedName>
</protein>
<feature type="region of interest" description="Disordered" evidence="8">
    <location>
        <begin position="1"/>
        <end position="34"/>
    </location>
</feature>
<dbReference type="PROSITE" id="PS50113">
    <property type="entry name" value="PAC"/>
    <property type="match status" value="3"/>
</dbReference>
<evidence type="ECO:0000256" key="8">
    <source>
        <dbReference type="SAM" id="MobiDB-lite"/>
    </source>
</evidence>
<dbReference type="SMART" id="SM00086">
    <property type="entry name" value="PAC"/>
    <property type="match status" value="4"/>
</dbReference>
<dbReference type="InterPro" id="IPR013655">
    <property type="entry name" value="PAS_fold_3"/>
</dbReference>